<feature type="compositionally biased region" description="Acidic residues" evidence="8">
    <location>
        <begin position="21"/>
        <end position="30"/>
    </location>
</feature>
<dbReference type="EMBL" id="JAIWYP010000012">
    <property type="protein sequence ID" value="KAH3727256.1"/>
    <property type="molecule type" value="Genomic_DNA"/>
</dbReference>
<dbReference type="GO" id="GO:0000281">
    <property type="term" value="P:mitotic cytokinesis"/>
    <property type="evidence" value="ECO:0007669"/>
    <property type="project" value="TreeGrafter"/>
</dbReference>
<comment type="subcellular location">
    <subcellularLocation>
        <location evidence="2">Cytoplasm</location>
        <location evidence="2">Cytoskeleton</location>
        <location evidence="2">Spindle</location>
    </subcellularLocation>
    <subcellularLocation>
        <location evidence="1">Nucleus</location>
    </subcellularLocation>
</comment>
<feature type="domain" description="Inner centromere protein ARK-binding" evidence="9">
    <location>
        <begin position="19"/>
        <end position="47"/>
    </location>
</feature>
<gene>
    <name evidence="10" type="ORF">DPMN_053186</name>
</gene>
<keyword evidence="7" id="KW-0539">Nucleus</keyword>
<dbReference type="PANTHER" id="PTHR13142:SF1">
    <property type="entry name" value="INNER CENTROMERE PROTEIN"/>
    <property type="match status" value="1"/>
</dbReference>
<dbReference type="GO" id="GO:0032133">
    <property type="term" value="C:chromosome passenger complex"/>
    <property type="evidence" value="ECO:0007669"/>
    <property type="project" value="TreeGrafter"/>
</dbReference>
<evidence type="ECO:0000256" key="2">
    <source>
        <dbReference type="ARBA" id="ARBA00004186"/>
    </source>
</evidence>
<dbReference type="GO" id="GO:0005634">
    <property type="term" value="C:nucleus"/>
    <property type="evidence" value="ECO:0007669"/>
    <property type="project" value="UniProtKB-SubCell"/>
</dbReference>
<accession>A0A9D4HQF6</accession>
<reference evidence="10" key="2">
    <citation type="submission" date="2020-11" db="EMBL/GenBank/DDBJ databases">
        <authorList>
            <person name="McCartney M.A."/>
            <person name="Auch B."/>
            <person name="Kono T."/>
            <person name="Mallez S."/>
            <person name="Becker A."/>
            <person name="Gohl D.M."/>
            <person name="Silverstein K.A.T."/>
            <person name="Koren S."/>
            <person name="Bechman K.B."/>
            <person name="Herman A."/>
            <person name="Abrahante J.E."/>
            <person name="Garbe J."/>
        </authorList>
    </citation>
    <scope>NUCLEOTIDE SEQUENCE</scope>
    <source>
        <strain evidence="10">Duluth1</strain>
        <tissue evidence="10">Whole animal</tissue>
    </source>
</reference>
<reference evidence="10" key="1">
    <citation type="journal article" date="2019" name="bioRxiv">
        <title>The Genome of the Zebra Mussel, Dreissena polymorpha: A Resource for Invasive Species Research.</title>
        <authorList>
            <person name="McCartney M.A."/>
            <person name="Auch B."/>
            <person name="Kono T."/>
            <person name="Mallez S."/>
            <person name="Zhang Y."/>
            <person name="Obille A."/>
            <person name="Becker A."/>
            <person name="Abrahante J.E."/>
            <person name="Garbe J."/>
            <person name="Badalamenti J.P."/>
            <person name="Herman A."/>
            <person name="Mangelson H."/>
            <person name="Liachko I."/>
            <person name="Sullivan S."/>
            <person name="Sone E.D."/>
            <person name="Koren S."/>
            <person name="Silverstein K.A.T."/>
            <person name="Beckman K.B."/>
            <person name="Gohl D.M."/>
        </authorList>
    </citation>
    <scope>NUCLEOTIDE SEQUENCE</scope>
    <source>
        <strain evidence="10">Duluth1</strain>
        <tissue evidence="10">Whole animal</tissue>
    </source>
</reference>
<sequence length="51" mass="5759">MTPKRQPQASTTENYCIDDLNSGDETDDEDAPRKKIPDWAQGESLKDCVFV</sequence>
<dbReference type="Gene3D" id="1.20.5.2230">
    <property type="match status" value="1"/>
</dbReference>
<dbReference type="AlphaFoldDB" id="A0A9D4HQF6"/>
<evidence type="ECO:0000259" key="9">
    <source>
        <dbReference type="Pfam" id="PF03941"/>
    </source>
</evidence>
<evidence type="ECO:0000256" key="1">
    <source>
        <dbReference type="ARBA" id="ARBA00004123"/>
    </source>
</evidence>
<evidence type="ECO:0000256" key="5">
    <source>
        <dbReference type="ARBA" id="ARBA00022829"/>
    </source>
</evidence>
<evidence type="ECO:0000256" key="3">
    <source>
        <dbReference type="ARBA" id="ARBA00010042"/>
    </source>
</evidence>
<keyword evidence="4" id="KW-0963">Cytoplasm</keyword>
<comment type="similarity">
    <text evidence="3">Belongs to the INCENP family.</text>
</comment>
<dbReference type="GO" id="GO:0051310">
    <property type="term" value="P:metaphase chromosome alignment"/>
    <property type="evidence" value="ECO:0007669"/>
    <property type="project" value="TreeGrafter"/>
</dbReference>
<evidence type="ECO:0000256" key="4">
    <source>
        <dbReference type="ARBA" id="ARBA00022490"/>
    </source>
</evidence>
<proteinExistence type="inferred from homology"/>
<organism evidence="10 11">
    <name type="scientific">Dreissena polymorpha</name>
    <name type="common">Zebra mussel</name>
    <name type="synonym">Mytilus polymorpha</name>
    <dbReference type="NCBI Taxonomy" id="45954"/>
    <lineage>
        <taxon>Eukaryota</taxon>
        <taxon>Metazoa</taxon>
        <taxon>Spiralia</taxon>
        <taxon>Lophotrochozoa</taxon>
        <taxon>Mollusca</taxon>
        <taxon>Bivalvia</taxon>
        <taxon>Autobranchia</taxon>
        <taxon>Heteroconchia</taxon>
        <taxon>Euheterodonta</taxon>
        <taxon>Imparidentia</taxon>
        <taxon>Neoheterodontei</taxon>
        <taxon>Myida</taxon>
        <taxon>Dreissenoidea</taxon>
        <taxon>Dreissenidae</taxon>
        <taxon>Dreissena</taxon>
    </lineage>
</organism>
<feature type="region of interest" description="Disordered" evidence="8">
    <location>
        <begin position="1"/>
        <end position="39"/>
    </location>
</feature>
<comment type="caution">
    <text evidence="10">The sequence shown here is derived from an EMBL/GenBank/DDBJ whole genome shotgun (WGS) entry which is preliminary data.</text>
</comment>
<dbReference type="Proteomes" id="UP000828390">
    <property type="component" value="Unassembled WGS sequence"/>
</dbReference>
<evidence type="ECO:0000256" key="6">
    <source>
        <dbReference type="ARBA" id="ARBA00023212"/>
    </source>
</evidence>
<evidence type="ECO:0000313" key="10">
    <source>
        <dbReference type="EMBL" id="KAH3727256.1"/>
    </source>
</evidence>
<evidence type="ECO:0000256" key="7">
    <source>
        <dbReference type="ARBA" id="ARBA00023242"/>
    </source>
</evidence>
<dbReference type="Pfam" id="PF03941">
    <property type="entry name" value="INCENP_ARK-bind"/>
    <property type="match status" value="1"/>
</dbReference>
<dbReference type="PANTHER" id="PTHR13142">
    <property type="entry name" value="INNER CENTROMERE PROTEIN"/>
    <property type="match status" value="1"/>
</dbReference>
<dbReference type="GO" id="GO:1990385">
    <property type="term" value="C:meiotic spindle midzone"/>
    <property type="evidence" value="ECO:0007669"/>
    <property type="project" value="TreeGrafter"/>
</dbReference>
<name>A0A9D4HQF6_DREPO</name>
<keyword evidence="5" id="KW-0159">Chromosome partition</keyword>
<evidence type="ECO:0000313" key="11">
    <source>
        <dbReference type="Proteomes" id="UP000828390"/>
    </source>
</evidence>
<dbReference type="GO" id="GO:0000776">
    <property type="term" value="C:kinetochore"/>
    <property type="evidence" value="ECO:0007669"/>
    <property type="project" value="TreeGrafter"/>
</dbReference>
<evidence type="ECO:0000256" key="8">
    <source>
        <dbReference type="SAM" id="MobiDB-lite"/>
    </source>
</evidence>
<dbReference type="InterPro" id="IPR005635">
    <property type="entry name" value="Inner_centromere_prot_ARK-bd"/>
</dbReference>
<dbReference type="GO" id="GO:0051257">
    <property type="term" value="P:meiotic spindle midzone assembly"/>
    <property type="evidence" value="ECO:0007669"/>
    <property type="project" value="TreeGrafter"/>
</dbReference>
<keyword evidence="11" id="KW-1185">Reference proteome</keyword>
<keyword evidence="6" id="KW-0206">Cytoskeleton</keyword>
<protein>
    <recommendedName>
        <fullName evidence="9">Inner centromere protein ARK-binding domain-containing protein</fullName>
    </recommendedName>
</protein>
<feature type="compositionally biased region" description="Polar residues" evidence="8">
    <location>
        <begin position="1"/>
        <end position="14"/>
    </location>
</feature>
<dbReference type="GO" id="GO:0030496">
    <property type="term" value="C:midbody"/>
    <property type="evidence" value="ECO:0007669"/>
    <property type="project" value="TreeGrafter"/>
</dbReference>